<evidence type="ECO:0000256" key="14">
    <source>
        <dbReference type="SAM" id="SignalP"/>
    </source>
</evidence>
<keyword evidence="9 12" id="KW-0326">Glycosidase</keyword>
<evidence type="ECO:0000256" key="6">
    <source>
        <dbReference type="ARBA" id="ARBA00022651"/>
    </source>
</evidence>
<evidence type="ECO:0000256" key="3">
    <source>
        <dbReference type="ARBA" id="ARBA00004851"/>
    </source>
</evidence>
<dbReference type="PROSITE" id="PS00591">
    <property type="entry name" value="GH10_1"/>
    <property type="match status" value="1"/>
</dbReference>
<organism evidence="16 17">
    <name type="scientific">Phialocephala subalpina</name>
    <dbReference type="NCBI Taxonomy" id="576137"/>
    <lineage>
        <taxon>Eukaryota</taxon>
        <taxon>Fungi</taxon>
        <taxon>Dikarya</taxon>
        <taxon>Ascomycota</taxon>
        <taxon>Pezizomycotina</taxon>
        <taxon>Leotiomycetes</taxon>
        <taxon>Helotiales</taxon>
        <taxon>Mollisiaceae</taxon>
        <taxon>Phialocephala</taxon>
        <taxon>Phialocephala fortinii species complex</taxon>
    </lineage>
</organism>
<feature type="active site" description="Nucleophile" evidence="11">
    <location>
        <position position="255"/>
    </location>
</feature>
<dbReference type="SMART" id="SM00633">
    <property type="entry name" value="Glyco_10"/>
    <property type="match status" value="1"/>
</dbReference>
<feature type="signal peptide" evidence="14">
    <location>
        <begin position="1"/>
        <end position="17"/>
    </location>
</feature>
<proteinExistence type="inferred from homology"/>
<evidence type="ECO:0000256" key="4">
    <source>
        <dbReference type="ARBA" id="ARBA00007495"/>
    </source>
</evidence>
<dbReference type="InterPro" id="IPR001000">
    <property type="entry name" value="GH10_dom"/>
</dbReference>
<evidence type="ECO:0000256" key="1">
    <source>
        <dbReference type="ARBA" id="ARBA00000681"/>
    </source>
</evidence>
<dbReference type="OrthoDB" id="3055998at2759"/>
<keyword evidence="8 12" id="KW-0119">Carbohydrate metabolism</keyword>
<evidence type="ECO:0000259" key="15">
    <source>
        <dbReference type="PROSITE" id="PS51760"/>
    </source>
</evidence>
<dbReference type="InterPro" id="IPR017853">
    <property type="entry name" value="GH"/>
</dbReference>
<evidence type="ECO:0000256" key="5">
    <source>
        <dbReference type="ARBA" id="ARBA00022525"/>
    </source>
</evidence>
<dbReference type="GO" id="GO:0031176">
    <property type="term" value="F:endo-1,4-beta-xylanase activity"/>
    <property type="evidence" value="ECO:0007669"/>
    <property type="project" value="UniProtKB-EC"/>
</dbReference>
<keyword evidence="17" id="KW-1185">Reference proteome</keyword>
<evidence type="ECO:0000313" key="16">
    <source>
        <dbReference type="EMBL" id="CZR67048.1"/>
    </source>
</evidence>
<dbReference type="GO" id="GO:0005576">
    <property type="term" value="C:extracellular region"/>
    <property type="evidence" value="ECO:0007669"/>
    <property type="project" value="UniProtKB-SubCell"/>
</dbReference>
<dbReference type="Gene3D" id="3.20.20.80">
    <property type="entry name" value="Glycosidases"/>
    <property type="match status" value="1"/>
</dbReference>
<name>A0A1L7XQ06_9HELO</name>
<reference evidence="16 17" key="1">
    <citation type="submission" date="2016-03" db="EMBL/GenBank/DDBJ databases">
        <authorList>
            <person name="Ploux O."/>
        </authorList>
    </citation>
    <scope>NUCLEOTIDE SEQUENCE [LARGE SCALE GENOMIC DNA]</scope>
    <source>
        <strain evidence="16 17">UAMH 11012</strain>
    </source>
</reference>
<dbReference type="SUPFAM" id="SSF51445">
    <property type="entry name" value="(Trans)glycosidases"/>
    <property type="match status" value="1"/>
</dbReference>
<dbReference type="InterPro" id="IPR031158">
    <property type="entry name" value="GH10_AS"/>
</dbReference>
<accession>A0A1L7XQ06</accession>
<dbReference type="EMBL" id="FJOG01000041">
    <property type="protein sequence ID" value="CZR67048.1"/>
    <property type="molecule type" value="Genomic_DNA"/>
</dbReference>
<dbReference type="EC" id="3.2.1.8" evidence="12"/>
<dbReference type="PROSITE" id="PS51760">
    <property type="entry name" value="GH10_2"/>
    <property type="match status" value="1"/>
</dbReference>
<evidence type="ECO:0000256" key="8">
    <source>
        <dbReference type="ARBA" id="ARBA00023277"/>
    </source>
</evidence>
<dbReference type="PANTHER" id="PTHR31490:SF35">
    <property type="entry name" value="ENDO-1,4-BETA-XYLANASE"/>
    <property type="match status" value="1"/>
</dbReference>
<dbReference type="PANTHER" id="PTHR31490">
    <property type="entry name" value="GLYCOSYL HYDROLASE"/>
    <property type="match status" value="1"/>
</dbReference>
<evidence type="ECO:0000256" key="9">
    <source>
        <dbReference type="ARBA" id="ARBA00023295"/>
    </source>
</evidence>
<comment type="pathway">
    <text evidence="3">Glycan degradation; xylan degradation.</text>
</comment>
<dbReference type="Proteomes" id="UP000184330">
    <property type="component" value="Unassembled WGS sequence"/>
</dbReference>
<dbReference type="GO" id="GO:0045493">
    <property type="term" value="P:xylan catabolic process"/>
    <property type="evidence" value="ECO:0007669"/>
    <property type="project" value="UniProtKB-KW"/>
</dbReference>
<evidence type="ECO:0000256" key="7">
    <source>
        <dbReference type="ARBA" id="ARBA00022801"/>
    </source>
</evidence>
<dbReference type="InterPro" id="IPR044846">
    <property type="entry name" value="GH10"/>
</dbReference>
<feature type="region of interest" description="Disordered" evidence="13">
    <location>
        <begin position="340"/>
        <end position="367"/>
    </location>
</feature>
<feature type="domain" description="GH10" evidence="15">
    <location>
        <begin position="13"/>
        <end position="333"/>
    </location>
</feature>
<dbReference type="STRING" id="576137.A0A1L7XQ06"/>
<dbReference type="Pfam" id="PF00331">
    <property type="entry name" value="Glyco_hydro_10"/>
    <property type="match status" value="1"/>
</dbReference>
<comment type="subcellular location">
    <subcellularLocation>
        <location evidence="2">Secreted</location>
    </subcellularLocation>
</comment>
<comment type="similarity">
    <text evidence="4 12">Belongs to the glycosyl hydrolase 10 (cellulase F) family.</text>
</comment>
<evidence type="ECO:0000256" key="12">
    <source>
        <dbReference type="RuleBase" id="RU361174"/>
    </source>
</evidence>
<evidence type="ECO:0000313" key="17">
    <source>
        <dbReference type="Proteomes" id="UP000184330"/>
    </source>
</evidence>
<dbReference type="AlphaFoldDB" id="A0A1L7XQ06"/>
<evidence type="ECO:0000256" key="11">
    <source>
        <dbReference type="PROSITE-ProRule" id="PRU10061"/>
    </source>
</evidence>
<evidence type="ECO:0000256" key="13">
    <source>
        <dbReference type="SAM" id="MobiDB-lite"/>
    </source>
</evidence>
<keyword evidence="14" id="KW-0732">Signal</keyword>
<keyword evidence="7 12" id="KW-0378">Hydrolase</keyword>
<keyword evidence="5" id="KW-0964">Secreted</keyword>
<comment type="catalytic activity">
    <reaction evidence="1 12">
        <text>Endohydrolysis of (1-&gt;4)-beta-D-xylosidic linkages in xylans.</text>
        <dbReference type="EC" id="3.2.1.8"/>
    </reaction>
</comment>
<gene>
    <name evidence="16" type="ORF">PAC_16947</name>
</gene>
<dbReference type="PRINTS" id="PR00134">
    <property type="entry name" value="GLHYDRLASE10"/>
</dbReference>
<evidence type="ECO:0000256" key="2">
    <source>
        <dbReference type="ARBA" id="ARBA00004613"/>
    </source>
</evidence>
<feature type="chain" id="PRO_5012114850" description="Beta-xylanase" evidence="14">
    <location>
        <begin position="18"/>
        <end position="367"/>
    </location>
</feature>
<feature type="compositionally biased region" description="Acidic residues" evidence="13">
    <location>
        <begin position="340"/>
        <end position="353"/>
    </location>
</feature>
<protein>
    <recommendedName>
        <fullName evidence="12">Beta-xylanase</fullName>
        <ecNumber evidence="12">3.2.1.8</ecNumber>
    </recommendedName>
</protein>
<keyword evidence="10 12" id="KW-0624">Polysaccharide degradation</keyword>
<keyword evidence="6 16" id="KW-0858">Xylan degradation</keyword>
<sequence>MRLHSLLPLAIVTFATAQLKKLAQDAGKMYFGTATDNGELNNTQYVNILTDTDEFGQLTPSNGMKWFAIEPEFGVFNYSMGSVVADLAEENGQILRCHNLVWHSQLAPWVDALTWSKENLTEALIAHVTAEATHWKGKCYAWDVLNEALNDDGTYRNDTFLAVLGPEYIKIAFKAAAAADPDAKLYYNDCNIERVSNKSDSARKNIIKFLQDDNIRIDGIGLQSHFTVGRSPSLDDQISNMRLFADLGLEIAITELDVRVPDPPNSTGLEMQSKVYEESVGACVQVDECVGVTVWDFYDPFSWVPDTFPGMGSATLYFANFTKHPAYQGIVNALVNGTDSGEDEGCGNDDGREEDNKTKRSHHWQRT</sequence>
<evidence type="ECO:0000256" key="10">
    <source>
        <dbReference type="ARBA" id="ARBA00023326"/>
    </source>
</evidence>